<evidence type="ECO:0000256" key="3">
    <source>
        <dbReference type="ARBA" id="ARBA00023125"/>
    </source>
</evidence>
<dbReference type="PROSITE" id="PS50931">
    <property type="entry name" value="HTH_LYSR"/>
    <property type="match status" value="1"/>
</dbReference>
<gene>
    <name evidence="8" type="ORF">B0293_16135</name>
    <name evidence="7" type="ORF">C791_4089</name>
</gene>
<comment type="similarity">
    <text evidence="1">Belongs to the LysR transcriptional regulatory family.</text>
</comment>
<dbReference type="InterPro" id="IPR000847">
    <property type="entry name" value="LysR_HTH_N"/>
</dbReference>
<feature type="domain" description="HTH lysR-type" evidence="6">
    <location>
        <begin position="1"/>
        <end position="58"/>
    </location>
</feature>
<dbReference type="Pfam" id="PF00126">
    <property type="entry name" value="HTH_1"/>
    <property type="match status" value="1"/>
</dbReference>
<keyword evidence="4" id="KW-0804">Transcription</keyword>
<sequence length="292" mass="31677">MELRRLRYLCAVAEEGHLTRAAERLGIRASSLSQQIIALERELDAPLFVRTQAGMTPTAAALALLPHARRILEEADLGARAVRDAVDRPLRVGVTPGAPPAVLPVLHAEAVEIDDLSAARQLGLLRRGALDAGLLALPEDVEGLRAVVVSERPLGVLVSEVHPVARLDHVGWDDLGGLDLLLYDRELAPGYHDKLLATVGWRPPRVRIGPPRRSLFAAELRHGGDVVALRPREEPAEGLRWVPLREAPVVRHALVWNPAHESSGRIGELASRLGMTTPTTDSRGARSTSSLR</sequence>
<evidence type="ECO:0000313" key="7">
    <source>
        <dbReference type="EMBL" id="EMD25851.1"/>
    </source>
</evidence>
<evidence type="ECO:0000313" key="8">
    <source>
        <dbReference type="EMBL" id="OOC05871.1"/>
    </source>
</evidence>
<dbReference type="FunFam" id="1.10.10.10:FF:000001">
    <property type="entry name" value="LysR family transcriptional regulator"/>
    <property type="match status" value="1"/>
</dbReference>
<evidence type="ECO:0000313" key="9">
    <source>
        <dbReference type="Proteomes" id="UP000014137"/>
    </source>
</evidence>
<name>M2QGJ8_9PSEU</name>
<reference evidence="7 9" key="1">
    <citation type="submission" date="2012-10" db="EMBL/GenBank/DDBJ databases">
        <title>Genome assembly of Amycolatopsis azurea DSM 43854.</title>
        <authorList>
            <person name="Khatri I."/>
            <person name="Kaur I."/>
            <person name="Subramanian S."/>
            <person name="Mayilraj S."/>
        </authorList>
    </citation>
    <scope>NUCLEOTIDE SEQUENCE [LARGE SCALE GENOMIC DNA]</scope>
    <source>
        <strain evidence="7 9">DSM 43854</strain>
    </source>
</reference>
<dbReference type="GO" id="GO:0032993">
    <property type="term" value="C:protein-DNA complex"/>
    <property type="evidence" value="ECO:0007669"/>
    <property type="project" value="TreeGrafter"/>
</dbReference>
<dbReference type="Proteomes" id="UP000188551">
    <property type="component" value="Unassembled WGS sequence"/>
</dbReference>
<dbReference type="Gene3D" id="3.40.190.290">
    <property type="match status" value="1"/>
</dbReference>
<proteinExistence type="inferred from homology"/>
<dbReference type="SUPFAM" id="SSF46785">
    <property type="entry name" value="Winged helix' DNA-binding domain"/>
    <property type="match status" value="1"/>
</dbReference>
<dbReference type="Gene3D" id="1.10.10.10">
    <property type="entry name" value="Winged helix-like DNA-binding domain superfamily/Winged helix DNA-binding domain"/>
    <property type="match status" value="1"/>
</dbReference>
<evidence type="ECO:0000256" key="1">
    <source>
        <dbReference type="ARBA" id="ARBA00009437"/>
    </source>
</evidence>
<dbReference type="GO" id="GO:0003700">
    <property type="term" value="F:DNA-binding transcription factor activity"/>
    <property type="evidence" value="ECO:0007669"/>
    <property type="project" value="InterPro"/>
</dbReference>
<dbReference type="Proteomes" id="UP000014137">
    <property type="component" value="Unassembled WGS sequence"/>
</dbReference>
<dbReference type="PANTHER" id="PTHR30346">
    <property type="entry name" value="TRANSCRIPTIONAL DUAL REGULATOR HCAR-RELATED"/>
    <property type="match status" value="1"/>
</dbReference>
<dbReference type="PATRIC" id="fig|1238180.3.peg.4420"/>
<reference evidence="8 10" key="2">
    <citation type="submission" date="2017-02" db="EMBL/GenBank/DDBJ databases">
        <title>Amycolatopsis azurea DSM 43854 draft genome.</title>
        <authorList>
            <person name="Mayilraj S."/>
        </authorList>
    </citation>
    <scope>NUCLEOTIDE SEQUENCE [LARGE SCALE GENOMIC DNA]</scope>
    <source>
        <strain evidence="8 10">DSM 43854</strain>
    </source>
</reference>
<dbReference type="GO" id="GO:0003677">
    <property type="term" value="F:DNA binding"/>
    <property type="evidence" value="ECO:0007669"/>
    <property type="project" value="UniProtKB-KW"/>
</dbReference>
<protein>
    <submittedName>
        <fullName evidence="8">LysR family transcriptional regulator</fullName>
    </submittedName>
    <submittedName>
        <fullName evidence="7">LysR-family transcriptional regulatory protein</fullName>
    </submittedName>
</protein>
<feature type="compositionally biased region" description="Polar residues" evidence="5">
    <location>
        <begin position="274"/>
        <end position="292"/>
    </location>
</feature>
<comment type="caution">
    <text evidence="7">The sequence shown here is derived from an EMBL/GenBank/DDBJ whole genome shotgun (WGS) entry which is preliminary data.</text>
</comment>
<keyword evidence="2" id="KW-0805">Transcription regulation</keyword>
<dbReference type="InterPro" id="IPR005119">
    <property type="entry name" value="LysR_subst-bd"/>
</dbReference>
<dbReference type="AlphaFoldDB" id="M2QGJ8"/>
<dbReference type="RefSeq" id="WP_005159398.1">
    <property type="nucleotide sequence ID" value="NZ_ANMG01000039.1"/>
</dbReference>
<dbReference type="InterPro" id="IPR036388">
    <property type="entry name" value="WH-like_DNA-bd_sf"/>
</dbReference>
<accession>M2QGJ8</accession>
<keyword evidence="10" id="KW-1185">Reference proteome</keyword>
<dbReference type="SUPFAM" id="SSF53850">
    <property type="entry name" value="Periplasmic binding protein-like II"/>
    <property type="match status" value="1"/>
</dbReference>
<evidence type="ECO:0000256" key="2">
    <source>
        <dbReference type="ARBA" id="ARBA00023015"/>
    </source>
</evidence>
<evidence type="ECO:0000259" key="6">
    <source>
        <dbReference type="PROSITE" id="PS50931"/>
    </source>
</evidence>
<evidence type="ECO:0000256" key="4">
    <source>
        <dbReference type="ARBA" id="ARBA00023163"/>
    </source>
</evidence>
<keyword evidence="3" id="KW-0238">DNA-binding</keyword>
<dbReference type="EMBL" id="MUXN01000011">
    <property type="protein sequence ID" value="OOC05871.1"/>
    <property type="molecule type" value="Genomic_DNA"/>
</dbReference>
<feature type="region of interest" description="Disordered" evidence="5">
    <location>
        <begin position="267"/>
        <end position="292"/>
    </location>
</feature>
<organism evidence="7 9">
    <name type="scientific">Amycolatopsis azurea DSM 43854</name>
    <dbReference type="NCBI Taxonomy" id="1238180"/>
    <lineage>
        <taxon>Bacteria</taxon>
        <taxon>Bacillati</taxon>
        <taxon>Actinomycetota</taxon>
        <taxon>Actinomycetes</taxon>
        <taxon>Pseudonocardiales</taxon>
        <taxon>Pseudonocardiaceae</taxon>
        <taxon>Amycolatopsis</taxon>
    </lineage>
</organism>
<dbReference type="EMBL" id="ANMG01000039">
    <property type="protein sequence ID" value="EMD25851.1"/>
    <property type="molecule type" value="Genomic_DNA"/>
</dbReference>
<evidence type="ECO:0000313" key="10">
    <source>
        <dbReference type="Proteomes" id="UP000188551"/>
    </source>
</evidence>
<dbReference type="InterPro" id="IPR036390">
    <property type="entry name" value="WH_DNA-bd_sf"/>
</dbReference>
<dbReference type="Pfam" id="PF03466">
    <property type="entry name" value="LysR_substrate"/>
    <property type="match status" value="1"/>
</dbReference>
<dbReference type="PANTHER" id="PTHR30346:SF0">
    <property type="entry name" value="HCA OPERON TRANSCRIPTIONAL ACTIVATOR HCAR"/>
    <property type="match status" value="1"/>
</dbReference>
<evidence type="ECO:0000256" key="5">
    <source>
        <dbReference type="SAM" id="MobiDB-lite"/>
    </source>
</evidence>